<dbReference type="InterPro" id="IPR054331">
    <property type="entry name" value="LiaF_TM"/>
</dbReference>
<name>A0ABU3GSM3_9SPHI</name>
<keyword evidence="1" id="KW-0812">Transmembrane</keyword>
<accession>A0ABU3GSM3</accession>
<keyword evidence="4" id="KW-1185">Reference proteome</keyword>
<evidence type="ECO:0000313" key="3">
    <source>
        <dbReference type="EMBL" id="MDT3402747.1"/>
    </source>
</evidence>
<protein>
    <submittedName>
        <fullName evidence="3">Membrane protein</fullName>
    </submittedName>
</protein>
<evidence type="ECO:0000256" key="1">
    <source>
        <dbReference type="SAM" id="Phobius"/>
    </source>
</evidence>
<dbReference type="RefSeq" id="WP_311949432.1">
    <property type="nucleotide sequence ID" value="NZ_JAVLVU010000001.1"/>
</dbReference>
<dbReference type="EMBL" id="JAVLVU010000001">
    <property type="protein sequence ID" value="MDT3402747.1"/>
    <property type="molecule type" value="Genomic_DNA"/>
</dbReference>
<evidence type="ECO:0000259" key="2">
    <source>
        <dbReference type="Pfam" id="PF22570"/>
    </source>
</evidence>
<keyword evidence="1" id="KW-0472">Membrane</keyword>
<feature type="transmembrane region" description="Helical" evidence="1">
    <location>
        <begin position="15"/>
        <end position="32"/>
    </location>
</feature>
<evidence type="ECO:0000313" key="4">
    <source>
        <dbReference type="Proteomes" id="UP001258315"/>
    </source>
</evidence>
<feature type="transmembrane region" description="Helical" evidence="1">
    <location>
        <begin position="38"/>
        <end position="57"/>
    </location>
</feature>
<feature type="domain" description="LiaF transmembrane" evidence="2">
    <location>
        <begin position="19"/>
        <end position="113"/>
    </location>
</feature>
<dbReference type="Proteomes" id="UP001258315">
    <property type="component" value="Unassembled WGS sequence"/>
</dbReference>
<sequence length="278" mass="30779">MSTEPIYPKRPQNNGKALAGLILLGVGAMLLLRQFDFFFFPGWIFSFPMLLIVIGVFQGVKNDFKKPSSFILIVLGVLFLSGKIMPWFNARDFAFPVIIIAVGFWLITKKGKQNPWDKKKDQYFDKEPVFTEADYVVKPEGEEAQPAGAEQSTQSETSSTYNYNIKGDDVLDIVSVFGGVKRMVLSKAFKGGEIVNIFGGAEVDFTRADIQGPVIVEITQLFGGTKLLVPPHWQVVSDVSSVFAGVDDKRFGNVAQSPDKILYLKGISVFAGIDIRSF</sequence>
<dbReference type="PANTHER" id="PTHR40763">
    <property type="entry name" value="MEMBRANE PROTEIN-RELATED"/>
    <property type="match status" value="1"/>
</dbReference>
<proteinExistence type="predicted"/>
<organism evidence="3 4">
    <name type="scientific">Mucilaginibacter terrae</name>
    <dbReference type="NCBI Taxonomy" id="1955052"/>
    <lineage>
        <taxon>Bacteria</taxon>
        <taxon>Pseudomonadati</taxon>
        <taxon>Bacteroidota</taxon>
        <taxon>Sphingobacteriia</taxon>
        <taxon>Sphingobacteriales</taxon>
        <taxon>Sphingobacteriaceae</taxon>
        <taxon>Mucilaginibacter</taxon>
    </lineage>
</organism>
<comment type="caution">
    <text evidence="3">The sequence shown here is derived from an EMBL/GenBank/DDBJ whole genome shotgun (WGS) entry which is preliminary data.</text>
</comment>
<keyword evidence="1" id="KW-1133">Transmembrane helix</keyword>
<dbReference type="PANTHER" id="PTHR40763:SF5">
    <property type="entry name" value="MEMBRANE PROTEIN"/>
    <property type="match status" value="1"/>
</dbReference>
<feature type="transmembrane region" description="Helical" evidence="1">
    <location>
        <begin position="69"/>
        <end position="87"/>
    </location>
</feature>
<dbReference type="Pfam" id="PF22570">
    <property type="entry name" value="LiaF-TM"/>
    <property type="match status" value="1"/>
</dbReference>
<feature type="transmembrane region" description="Helical" evidence="1">
    <location>
        <begin position="93"/>
        <end position="108"/>
    </location>
</feature>
<gene>
    <name evidence="3" type="ORF">QE417_001819</name>
</gene>
<reference evidence="4" key="1">
    <citation type="submission" date="2023-07" db="EMBL/GenBank/DDBJ databases">
        <title>Functional and genomic diversity of the sorghum phyllosphere microbiome.</title>
        <authorList>
            <person name="Shade A."/>
        </authorList>
    </citation>
    <scope>NUCLEOTIDE SEQUENCE [LARGE SCALE GENOMIC DNA]</scope>
    <source>
        <strain evidence="4">SORGH_AS_0422</strain>
    </source>
</reference>